<keyword evidence="1" id="KW-1133">Transmembrane helix</keyword>
<dbReference type="Proteomes" id="UP000270046">
    <property type="component" value="Chromosome"/>
</dbReference>
<proteinExistence type="predicted"/>
<organism evidence="2 3">
    <name type="scientific">Mucilaginibacter celer</name>
    <dbReference type="NCBI Taxonomy" id="2305508"/>
    <lineage>
        <taxon>Bacteria</taxon>
        <taxon>Pseudomonadati</taxon>
        <taxon>Bacteroidota</taxon>
        <taxon>Sphingobacteriia</taxon>
        <taxon>Sphingobacteriales</taxon>
        <taxon>Sphingobacteriaceae</taxon>
        <taxon>Mucilaginibacter</taxon>
    </lineage>
</organism>
<gene>
    <name evidence="2" type="ORF">HYN43_013945</name>
</gene>
<reference evidence="2 3" key="1">
    <citation type="submission" date="2018-10" db="EMBL/GenBank/DDBJ databases">
        <title>Genome sequencing of Mucilaginibacter sp. HYN0043.</title>
        <authorList>
            <person name="Kim M."/>
            <person name="Yi H."/>
        </authorList>
    </citation>
    <scope>NUCLEOTIDE SEQUENCE [LARGE SCALE GENOMIC DNA]</scope>
    <source>
        <strain evidence="2 3">HYN0043</strain>
    </source>
</reference>
<feature type="transmembrane region" description="Helical" evidence="1">
    <location>
        <begin position="21"/>
        <end position="39"/>
    </location>
</feature>
<evidence type="ECO:0000313" key="2">
    <source>
        <dbReference type="EMBL" id="AYL96328.1"/>
    </source>
</evidence>
<keyword evidence="1" id="KW-0812">Transmembrane</keyword>
<name>A0A494VYB9_9SPHI</name>
<dbReference type="AlphaFoldDB" id="A0A494VYB9"/>
<protein>
    <submittedName>
        <fullName evidence="2">Uncharacterized protein</fullName>
    </submittedName>
</protein>
<feature type="transmembrane region" description="Helical" evidence="1">
    <location>
        <begin position="73"/>
        <end position="91"/>
    </location>
</feature>
<accession>A0A494VYB9</accession>
<dbReference type="OrthoDB" id="9953048at2"/>
<dbReference type="EMBL" id="CP032869">
    <property type="protein sequence ID" value="AYL96328.1"/>
    <property type="molecule type" value="Genomic_DNA"/>
</dbReference>
<evidence type="ECO:0000256" key="1">
    <source>
        <dbReference type="SAM" id="Phobius"/>
    </source>
</evidence>
<evidence type="ECO:0000313" key="3">
    <source>
        <dbReference type="Proteomes" id="UP000270046"/>
    </source>
</evidence>
<keyword evidence="1" id="KW-0472">Membrane</keyword>
<feature type="transmembrane region" description="Helical" evidence="1">
    <location>
        <begin position="45"/>
        <end position="66"/>
    </location>
</feature>
<keyword evidence="3" id="KW-1185">Reference proteome</keyword>
<sequence length="169" mass="19817">MYKTVKKFKHQQAQQKRNRKIRQYIFCGISVICIVYAFRELNSTFISKWPVILAWAISGIFVSVFIIKEMRTFWVGVFFSGAIFVAVPLFLNDVLSDGKTREFKVVIMHKYHARRRSSAKVDIEFAEVNKTVFANDDQQVDSSSYVILELKRGYWGYYITTKPSKFVKE</sequence>
<dbReference type="KEGG" id="muh:HYN43_013945"/>